<comment type="pathway">
    <text evidence="1">Lipid metabolism.</text>
</comment>
<evidence type="ECO:0000313" key="8">
    <source>
        <dbReference type="EMBL" id="KAF0710691.1"/>
    </source>
</evidence>
<dbReference type="PANTHER" id="PTHR43159">
    <property type="entry name" value="ENOYL-[ACYL-CARRIER-PROTEIN] REDUCTASE"/>
    <property type="match status" value="1"/>
</dbReference>
<dbReference type="PIRSF" id="PIRSF000094">
    <property type="entry name" value="Enoyl-ACP_rdct"/>
    <property type="match status" value="1"/>
</dbReference>
<keyword evidence="3" id="KW-0444">Lipid biosynthesis</keyword>
<comment type="similarity">
    <text evidence="2">Belongs to the short-chain dehydrogenases/reductases (SDR) family. FabI subfamily.</text>
</comment>
<evidence type="ECO:0000256" key="7">
    <source>
        <dbReference type="ARBA" id="ARBA00023160"/>
    </source>
</evidence>
<proteinExistence type="inferred from homology"/>
<dbReference type="VEuPathDB" id="FungiDB:H257_06464"/>
<evidence type="ECO:0000256" key="2">
    <source>
        <dbReference type="ARBA" id="ARBA00009233"/>
    </source>
</evidence>
<dbReference type="GO" id="GO:0004318">
    <property type="term" value="F:enoyl-[acyl-carrier-protein] reductase (NADH) activity"/>
    <property type="evidence" value="ECO:0007669"/>
    <property type="project" value="InterPro"/>
</dbReference>
<evidence type="ECO:0000256" key="4">
    <source>
        <dbReference type="ARBA" id="ARBA00022832"/>
    </source>
</evidence>
<comment type="caution">
    <text evidence="8">The sequence shown here is derived from an EMBL/GenBank/DDBJ whole genome shotgun (WGS) entry which is preliminary data.</text>
</comment>
<evidence type="ECO:0000256" key="6">
    <source>
        <dbReference type="ARBA" id="ARBA00023098"/>
    </source>
</evidence>
<keyword evidence="4" id="KW-0276">Fatty acid metabolism</keyword>
<dbReference type="AlphaFoldDB" id="A0A6A4ZG82"/>
<keyword evidence="5" id="KW-0560">Oxidoreductase</keyword>
<gene>
    <name evidence="8" type="ORF">AaE_012423</name>
</gene>
<evidence type="ECO:0000256" key="5">
    <source>
        <dbReference type="ARBA" id="ARBA00023002"/>
    </source>
</evidence>
<protein>
    <recommendedName>
        <fullName evidence="10">Enoyl-[acyl-carrier-protein] reductase [NADH]</fullName>
    </recommendedName>
</protein>
<dbReference type="PANTHER" id="PTHR43159:SF2">
    <property type="entry name" value="ENOYL-[ACYL-CARRIER-PROTEIN] REDUCTASE [NADH], CHLOROPLASTIC"/>
    <property type="match status" value="1"/>
</dbReference>
<dbReference type="InterPro" id="IPR036291">
    <property type="entry name" value="NAD(P)-bd_dom_sf"/>
</dbReference>
<evidence type="ECO:0008006" key="10">
    <source>
        <dbReference type="Google" id="ProtNLM"/>
    </source>
</evidence>
<dbReference type="EMBL" id="VJMI01018431">
    <property type="protein sequence ID" value="KAF0710691.1"/>
    <property type="molecule type" value="Genomic_DNA"/>
</dbReference>
<dbReference type="Proteomes" id="UP000469452">
    <property type="component" value="Unassembled WGS sequence"/>
</dbReference>
<dbReference type="Gene3D" id="3.40.50.720">
    <property type="entry name" value="NAD(P)-binding Rossmann-like Domain"/>
    <property type="match status" value="1"/>
</dbReference>
<evidence type="ECO:0000313" key="9">
    <source>
        <dbReference type="Proteomes" id="UP000469452"/>
    </source>
</evidence>
<organism evidence="8 9">
    <name type="scientific">Aphanomyces astaci</name>
    <name type="common">Crayfish plague agent</name>
    <dbReference type="NCBI Taxonomy" id="112090"/>
    <lineage>
        <taxon>Eukaryota</taxon>
        <taxon>Sar</taxon>
        <taxon>Stramenopiles</taxon>
        <taxon>Oomycota</taxon>
        <taxon>Saprolegniomycetes</taxon>
        <taxon>Saprolegniales</taxon>
        <taxon>Verrucalvaceae</taxon>
        <taxon>Aphanomyces</taxon>
    </lineage>
</organism>
<reference evidence="8 9" key="1">
    <citation type="submission" date="2019-06" db="EMBL/GenBank/DDBJ databases">
        <title>Genomics analysis of Aphanomyces spp. identifies a new class of oomycete effector associated with host adaptation.</title>
        <authorList>
            <person name="Gaulin E."/>
        </authorList>
    </citation>
    <scope>NUCLEOTIDE SEQUENCE [LARGE SCALE GENOMIC DNA]</scope>
    <source>
        <strain evidence="8 9">E</strain>
    </source>
</reference>
<dbReference type="InterPro" id="IPR002347">
    <property type="entry name" value="SDR_fam"/>
</dbReference>
<dbReference type="SUPFAM" id="SSF51735">
    <property type="entry name" value="NAD(P)-binding Rossmann-fold domains"/>
    <property type="match status" value="1"/>
</dbReference>
<dbReference type="GO" id="GO:0006633">
    <property type="term" value="P:fatty acid biosynthetic process"/>
    <property type="evidence" value="ECO:0007669"/>
    <property type="project" value="UniProtKB-KW"/>
</dbReference>
<dbReference type="InterPro" id="IPR014358">
    <property type="entry name" value="Enoyl-ACP_Rdtase_NADH"/>
</dbReference>
<dbReference type="Pfam" id="PF13561">
    <property type="entry name" value="adh_short_C2"/>
    <property type="match status" value="1"/>
</dbReference>
<dbReference type="PRINTS" id="PR00081">
    <property type="entry name" value="GDHRDH"/>
</dbReference>
<sequence>MGFAMGIGLGLRLNGKKALVVGLANKNSLAFAIASALQSHGCAVGLVSAPASYERAKPSVKSLPSAPLFHVQCDVTNPDDLLALQELTKDVELNCLVHSVAFASPDALTHPFLHTPTTDFLTSIHVSSISLLSLLQHVKLQNGGSVVALSYLGAAKAVPNYNCMGPAKAALEATCRALALEMGEHQIRVNAVSAGPINTLSARGIPGLSKMRQIVADTAPLRRNVTPQEVANATAFLCGDLSSGITGQTIYVDGGVSSVAMVGTGDV</sequence>
<keyword evidence="6" id="KW-0443">Lipid metabolism</keyword>
<evidence type="ECO:0000256" key="3">
    <source>
        <dbReference type="ARBA" id="ARBA00022516"/>
    </source>
</evidence>
<evidence type="ECO:0000256" key="1">
    <source>
        <dbReference type="ARBA" id="ARBA00005189"/>
    </source>
</evidence>
<keyword evidence="7" id="KW-0275">Fatty acid biosynthesis</keyword>
<accession>A0A6A4ZG82</accession>
<name>A0A6A4ZG82_APHAT</name>